<comment type="similarity">
    <text evidence="1 3">Belongs to the ETS family.</text>
</comment>
<dbReference type="GO" id="GO:0043565">
    <property type="term" value="F:sequence-specific DNA binding"/>
    <property type="evidence" value="ECO:0007669"/>
    <property type="project" value="InterPro"/>
</dbReference>
<name>A0A817Z8D7_9BILA</name>
<dbReference type="Pfam" id="PF00178">
    <property type="entry name" value="Ets"/>
    <property type="match status" value="1"/>
</dbReference>
<dbReference type="Proteomes" id="UP000663825">
    <property type="component" value="Unassembled WGS sequence"/>
</dbReference>
<evidence type="ECO:0000313" key="5">
    <source>
        <dbReference type="EMBL" id="CAF3388719.1"/>
    </source>
</evidence>
<comment type="subcellular location">
    <subcellularLocation>
        <location evidence="3">Nucleus</location>
    </subcellularLocation>
</comment>
<dbReference type="InterPro" id="IPR046328">
    <property type="entry name" value="ETS_fam"/>
</dbReference>
<dbReference type="EMBL" id="CAJOBR010005146">
    <property type="protein sequence ID" value="CAF4808173.1"/>
    <property type="molecule type" value="Genomic_DNA"/>
</dbReference>
<comment type="caution">
    <text evidence="5">The sequence shown here is derived from an EMBL/GenBank/DDBJ whole genome shotgun (WGS) entry which is preliminary data.</text>
</comment>
<protein>
    <recommendedName>
        <fullName evidence="4">ETS domain-containing protein</fullName>
    </recommendedName>
</protein>
<reference evidence="5" key="1">
    <citation type="submission" date="2021-02" db="EMBL/GenBank/DDBJ databases">
        <authorList>
            <person name="Nowell W R."/>
        </authorList>
    </citation>
    <scope>NUCLEOTIDE SEQUENCE</scope>
</reference>
<feature type="domain" description="ETS" evidence="4">
    <location>
        <begin position="125"/>
        <end position="208"/>
    </location>
</feature>
<dbReference type="EMBL" id="CAJNXB010005666">
    <property type="protein sequence ID" value="CAF3437115.1"/>
    <property type="molecule type" value="Genomic_DNA"/>
</dbReference>
<proteinExistence type="inferred from homology"/>
<dbReference type="Proteomes" id="UP000663872">
    <property type="component" value="Unassembled WGS sequence"/>
</dbReference>
<dbReference type="GO" id="GO:0000981">
    <property type="term" value="F:DNA-binding transcription factor activity, RNA polymerase II-specific"/>
    <property type="evidence" value="ECO:0007669"/>
    <property type="project" value="TreeGrafter"/>
</dbReference>
<dbReference type="InterPro" id="IPR036388">
    <property type="entry name" value="WH-like_DNA-bd_sf"/>
</dbReference>
<keyword evidence="10" id="KW-1185">Reference proteome</keyword>
<dbReference type="PANTHER" id="PTHR11849">
    <property type="entry name" value="ETS"/>
    <property type="match status" value="1"/>
</dbReference>
<dbReference type="InterPro" id="IPR036390">
    <property type="entry name" value="WH_DNA-bd_sf"/>
</dbReference>
<dbReference type="Proteomes" id="UP000663848">
    <property type="component" value="Unassembled WGS sequence"/>
</dbReference>
<keyword evidence="3" id="KW-0539">Nucleus</keyword>
<dbReference type="SMART" id="SM00413">
    <property type="entry name" value="ETS"/>
    <property type="match status" value="1"/>
</dbReference>
<dbReference type="OrthoDB" id="8196042at2759"/>
<evidence type="ECO:0000313" key="8">
    <source>
        <dbReference type="EMBL" id="CAF4808173.1"/>
    </source>
</evidence>
<gene>
    <name evidence="5" type="ORF">GRG538_LOCUS8906</name>
    <name evidence="8" type="ORF">QYT958_LOCUS24294</name>
    <name evidence="6" type="ORF">TIS948_LOCUS30860</name>
    <name evidence="7" type="ORF">UJA718_LOCUS22428</name>
</gene>
<organism evidence="5 9">
    <name type="scientific">Rotaria socialis</name>
    <dbReference type="NCBI Taxonomy" id="392032"/>
    <lineage>
        <taxon>Eukaryota</taxon>
        <taxon>Metazoa</taxon>
        <taxon>Spiralia</taxon>
        <taxon>Gnathifera</taxon>
        <taxon>Rotifera</taxon>
        <taxon>Eurotatoria</taxon>
        <taxon>Bdelloidea</taxon>
        <taxon>Philodinida</taxon>
        <taxon>Philodinidae</taxon>
        <taxon>Rotaria</taxon>
    </lineage>
</organism>
<dbReference type="Gene3D" id="1.10.10.10">
    <property type="entry name" value="Winged helix-like DNA-binding domain superfamily/Winged helix DNA-binding domain"/>
    <property type="match status" value="1"/>
</dbReference>
<dbReference type="EMBL" id="CAJOBP010004612">
    <property type="protein sequence ID" value="CAF4445781.1"/>
    <property type="molecule type" value="Genomic_DNA"/>
</dbReference>
<evidence type="ECO:0000313" key="7">
    <source>
        <dbReference type="EMBL" id="CAF4445781.1"/>
    </source>
</evidence>
<dbReference type="AlphaFoldDB" id="A0A817Z8D7"/>
<dbReference type="SUPFAM" id="SSF46785">
    <property type="entry name" value="Winged helix' DNA-binding domain"/>
    <property type="match status" value="1"/>
</dbReference>
<dbReference type="GO" id="GO:0030154">
    <property type="term" value="P:cell differentiation"/>
    <property type="evidence" value="ECO:0007669"/>
    <property type="project" value="TreeGrafter"/>
</dbReference>
<dbReference type="PRINTS" id="PR00454">
    <property type="entry name" value="ETSDOMAIN"/>
</dbReference>
<evidence type="ECO:0000256" key="3">
    <source>
        <dbReference type="RuleBase" id="RU004019"/>
    </source>
</evidence>
<dbReference type="EMBL" id="CAJNYT010000993">
    <property type="protein sequence ID" value="CAF3388719.1"/>
    <property type="molecule type" value="Genomic_DNA"/>
</dbReference>
<dbReference type="InterPro" id="IPR000418">
    <property type="entry name" value="Ets_dom"/>
</dbReference>
<sequence>MMDDYAVDLSLNLFDNDDYELGLHILDDNGDKLGLDILDDNGDKLGLDILDEMPPFDFDTAMNPYALDPSLFDRADLGSFIDDSLSLSNELQPTFIQNEYVSNNTLINSKDWQIMDSVSKRQRPPRLFEFLFLLLKNPNYTSYASFTNKSQGIFQIHEPDKVAMLWQQVKSRQSLKQMNYDKFARAVRWYYKLGIMQKTNSRYTFQFSPKTLEAFHTNHNNSTNFYYPDVTQ</sequence>
<evidence type="ECO:0000313" key="10">
    <source>
        <dbReference type="Proteomes" id="UP000663873"/>
    </source>
</evidence>
<dbReference type="PROSITE" id="PS50061">
    <property type="entry name" value="ETS_DOMAIN_3"/>
    <property type="match status" value="1"/>
</dbReference>
<evidence type="ECO:0000256" key="2">
    <source>
        <dbReference type="ARBA" id="ARBA00023125"/>
    </source>
</evidence>
<evidence type="ECO:0000256" key="1">
    <source>
        <dbReference type="ARBA" id="ARBA00005562"/>
    </source>
</evidence>
<accession>A0A817Z8D7</accession>
<evidence type="ECO:0000313" key="6">
    <source>
        <dbReference type="EMBL" id="CAF3437115.1"/>
    </source>
</evidence>
<keyword evidence="2 3" id="KW-0238">DNA-binding</keyword>
<evidence type="ECO:0000259" key="4">
    <source>
        <dbReference type="PROSITE" id="PS50061"/>
    </source>
</evidence>
<dbReference type="Proteomes" id="UP000663873">
    <property type="component" value="Unassembled WGS sequence"/>
</dbReference>
<dbReference type="GO" id="GO:0005634">
    <property type="term" value="C:nucleus"/>
    <property type="evidence" value="ECO:0007669"/>
    <property type="project" value="UniProtKB-SubCell"/>
</dbReference>
<evidence type="ECO:0000313" key="9">
    <source>
        <dbReference type="Proteomes" id="UP000663872"/>
    </source>
</evidence>